<dbReference type="EC" id="2.3.1.-" evidence="5"/>
<dbReference type="Pfam" id="PF12464">
    <property type="entry name" value="Mac"/>
    <property type="match status" value="1"/>
</dbReference>
<dbReference type="InterPro" id="IPR001451">
    <property type="entry name" value="Hexapep"/>
</dbReference>
<evidence type="ECO:0000256" key="4">
    <source>
        <dbReference type="ARBA" id="ARBA00023315"/>
    </source>
</evidence>
<dbReference type="InterPro" id="IPR039369">
    <property type="entry name" value="LacA-like"/>
</dbReference>
<accession>A0A7X3SL10</accession>
<keyword evidence="2 5" id="KW-0808">Transferase</keyword>
<organism evidence="7 8">
    <name type="scientific">Sporofaciens musculi</name>
    <dbReference type="NCBI Taxonomy" id="2681861"/>
    <lineage>
        <taxon>Bacteria</taxon>
        <taxon>Bacillati</taxon>
        <taxon>Bacillota</taxon>
        <taxon>Clostridia</taxon>
        <taxon>Lachnospirales</taxon>
        <taxon>Lachnospiraceae</taxon>
        <taxon>Sporofaciens</taxon>
    </lineage>
</organism>
<dbReference type="InterPro" id="IPR011004">
    <property type="entry name" value="Trimer_LpxA-like_sf"/>
</dbReference>
<dbReference type="Pfam" id="PF00132">
    <property type="entry name" value="Hexapep"/>
    <property type="match status" value="1"/>
</dbReference>
<comment type="caution">
    <text evidence="7">The sequence shown here is derived from an EMBL/GenBank/DDBJ whole genome shotgun (WGS) entry which is preliminary data.</text>
</comment>
<sequence>MVTEEIMKSGELYDSTDADLYELQWRYNDLMYEFNQTRPSNRRKQQEILKELLGDLGEGCVIEPPLRANWGKNSHFGDNVYVNFNLTLVDDADIYIGNHVMIGPNVTLVTAGHPLEAELRKKGMQFNKSVRIGDGVWIGANVIVLPGVTIGENTTIGAGSIVTRDIPANVVAYGNPCRVRKTL</sequence>
<dbReference type="Gene3D" id="2.160.10.10">
    <property type="entry name" value="Hexapeptide repeat proteins"/>
    <property type="match status" value="1"/>
</dbReference>
<dbReference type="Proteomes" id="UP000460412">
    <property type="component" value="Unassembled WGS sequence"/>
</dbReference>
<feature type="domain" description="Maltose/galactoside acetyltransferase" evidence="6">
    <location>
        <begin position="4"/>
        <end position="58"/>
    </location>
</feature>
<dbReference type="FunFam" id="2.160.10.10:FF:000025">
    <property type="entry name" value="Hexapeptide-repeat containing-acetyltransferase"/>
    <property type="match status" value="1"/>
</dbReference>
<evidence type="ECO:0000256" key="5">
    <source>
        <dbReference type="RuleBase" id="RU367021"/>
    </source>
</evidence>
<protein>
    <recommendedName>
        <fullName evidence="5">Acetyltransferase</fullName>
        <ecNumber evidence="5">2.3.1.-</ecNumber>
    </recommendedName>
</protein>
<evidence type="ECO:0000256" key="2">
    <source>
        <dbReference type="ARBA" id="ARBA00022679"/>
    </source>
</evidence>
<dbReference type="PROSITE" id="PS00101">
    <property type="entry name" value="HEXAPEP_TRANSFERASES"/>
    <property type="match status" value="1"/>
</dbReference>
<comment type="similarity">
    <text evidence="1 5">Belongs to the transferase hexapeptide repeat family.</text>
</comment>
<keyword evidence="8" id="KW-1185">Reference proteome</keyword>
<evidence type="ECO:0000313" key="8">
    <source>
        <dbReference type="Proteomes" id="UP000460412"/>
    </source>
</evidence>
<evidence type="ECO:0000256" key="1">
    <source>
        <dbReference type="ARBA" id="ARBA00007274"/>
    </source>
</evidence>
<dbReference type="PANTHER" id="PTHR43017">
    <property type="entry name" value="GALACTOSIDE O-ACETYLTRANSFERASE"/>
    <property type="match status" value="1"/>
</dbReference>
<dbReference type="SUPFAM" id="SSF51161">
    <property type="entry name" value="Trimeric LpxA-like enzymes"/>
    <property type="match status" value="1"/>
</dbReference>
<evidence type="ECO:0000256" key="3">
    <source>
        <dbReference type="ARBA" id="ARBA00022737"/>
    </source>
</evidence>
<dbReference type="GO" id="GO:0008870">
    <property type="term" value="F:galactoside O-acetyltransferase activity"/>
    <property type="evidence" value="ECO:0007669"/>
    <property type="project" value="TreeGrafter"/>
</dbReference>
<dbReference type="EMBL" id="WUQX01000001">
    <property type="protein sequence ID" value="MXP77965.1"/>
    <property type="molecule type" value="Genomic_DNA"/>
</dbReference>
<proteinExistence type="inferred from homology"/>
<dbReference type="SMART" id="SM01266">
    <property type="entry name" value="Mac"/>
    <property type="match status" value="1"/>
</dbReference>
<dbReference type="CDD" id="cd03357">
    <property type="entry name" value="LbH_MAT_GAT"/>
    <property type="match status" value="1"/>
</dbReference>
<gene>
    <name evidence="7" type="ORF">GN277_22210</name>
</gene>
<keyword evidence="4 5" id="KW-0012">Acyltransferase</keyword>
<dbReference type="InterPro" id="IPR024688">
    <property type="entry name" value="Mac_dom"/>
</dbReference>
<dbReference type="AlphaFoldDB" id="A0A7X3SL10"/>
<evidence type="ECO:0000259" key="6">
    <source>
        <dbReference type="SMART" id="SM01266"/>
    </source>
</evidence>
<dbReference type="InterPro" id="IPR018357">
    <property type="entry name" value="Hexapep_transf_CS"/>
</dbReference>
<dbReference type="RefSeq" id="WP_159753864.1">
    <property type="nucleotide sequence ID" value="NZ_WUQX01000001.1"/>
</dbReference>
<reference evidence="7 8" key="1">
    <citation type="submission" date="2019-12" db="EMBL/GenBank/DDBJ databases">
        <title>Sporaefaciens musculi gen. nov., sp. nov., a novel bacterium isolated from the caecum of an obese mouse.</title>
        <authorList>
            <person name="Rasmussen T.S."/>
            <person name="Streidl T."/>
            <person name="Hitch T.C.A."/>
            <person name="Wortmann E."/>
            <person name="Deptula P."/>
            <person name="Hansen M."/>
            <person name="Nielsen D.S."/>
            <person name="Clavel T."/>
            <person name="Vogensen F.K."/>
        </authorList>
    </citation>
    <scope>NUCLEOTIDE SEQUENCE [LARGE SCALE GENOMIC DNA]</scope>
    <source>
        <strain evidence="7 8">WCA-9-b2</strain>
    </source>
</reference>
<evidence type="ECO:0000313" key="7">
    <source>
        <dbReference type="EMBL" id="MXP77965.1"/>
    </source>
</evidence>
<name>A0A7X3SL10_9FIRM</name>
<keyword evidence="3" id="KW-0677">Repeat</keyword>
<dbReference type="PANTHER" id="PTHR43017:SF1">
    <property type="entry name" value="ACETYLTRANSFERASE YJL218W-RELATED"/>
    <property type="match status" value="1"/>
</dbReference>